<dbReference type="AlphaFoldDB" id="A0A1S2LMM1"/>
<keyword evidence="12" id="KW-1185">Reference proteome</keyword>
<evidence type="ECO:0000256" key="3">
    <source>
        <dbReference type="ARBA" id="ARBA00022763"/>
    </source>
</evidence>
<evidence type="ECO:0000256" key="5">
    <source>
        <dbReference type="ARBA" id="ARBA00023124"/>
    </source>
</evidence>
<dbReference type="GO" id="GO:0008233">
    <property type="term" value="F:peptidase activity"/>
    <property type="evidence" value="ECO:0007669"/>
    <property type="project" value="UniProtKB-KW"/>
</dbReference>
<keyword evidence="2 8" id="KW-0645">Protease</keyword>
<evidence type="ECO:0000313" key="10">
    <source>
        <dbReference type="EMBL" id="OIJ13762.1"/>
    </source>
</evidence>
<keyword evidence="4 8" id="KW-0378">Hydrolase</keyword>
<evidence type="ECO:0000313" key="11">
    <source>
        <dbReference type="EMBL" id="QOY35520.1"/>
    </source>
</evidence>
<dbReference type="GO" id="GO:0006508">
    <property type="term" value="P:proteolysis"/>
    <property type="evidence" value="ECO:0007669"/>
    <property type="project" value="UniProtKB-KW"/>
</dbReference>
<dbReference type="GO" id="GO:0003697">
    <property type="term" value="F:single-stranded DNA binding"/>
    <property type="evidence" value="ECO:0007669"/>
    <property type="project" value="InterPro"/>
</dbReference>
<dbReference type="SUPFAM" id="SSF143081">
    <property type="entry name" value="BB1717-like"/>
    <property type="match status" value="1"/>
</dbReference>
<evidence type="ECO:0000256" key="1">
    <source>
        <dbReference type="ARBA" id="ARBA00008136"/>
    </source>
</evidence>
<accession>A0A1S2LMM1</accession>
<dbReference type="EC" id="3.4.-.-" evidence="8"/>
<reference evidence="10 12" key="1">
    <citation type="submission" date="2016-10" db="EMBL/GenBank/DDBJ databases">
        <title>Draft genome sequences of four alkaliphilic bacteria belonging to the Anaerobacillus genus.</title>
        <authorList>
            <person name="Bassil N.M."/>
            <person name="Lloyd J.R."/>
        </authorList>
    </citation>
    <scope>NUCLEOTIDE SEQUENCE [LARGE SCALE GENOMIC DNA]</scope>
    <source>
        <strain evidence="10 12">NB2006</strain>
    </source>
</reference>
<dbReference type="Gene3D" id="3.90.1680.10">
    <property type="entry name" value="SOS response associated peptidase-like"/>
    <property type="match status" value="1"/>
</dbReference>
<evidence type="ECO:0000256" key="6">
    <source>
        <dbReference type="ARBA" id="ARBA00023125"/>
    </source>
</evidence>
<dbReference type="InterPro" id="IPR036590">
    <property type="entry name" value="SRAP-like"/>
</dbReference>
<dbReference type="Pfam" id="PF02586">
    <property type="entry name" value="SRAP"/>
    <property type="match status" value="1"/>
</dbReference>
<dbReference type="OrthoDB" id="9782620at2"/>
<reference evidence="11 12" key="2">
    <citation type="journal article" date="2017" name="Genome Announc.">
        <title>Draft Genome Sequences of Four Alkaliphilic Bacteria Belonging to the Anaerobacillus Genus.</title>
        <authorList>
            <person name="Bassil N.M."/>
            <person name="Lloyd J.R."/>
        </authorList>
    </citation>
    <scope>NUCLEOTIDE SEQUENCE [LARGE SCALE GENOMIC DNA]</scope>
    <source>
        <strain evidence="11 12">NB2006</strain>
    </source>
</reference>
<comment type="similarity">
    <text evidence="1 8">Belongs to the SOS response-associated peptidase family.</text>
</comment>
<dbReference type="GO" id="GO:0016829">
    <property type="term" value="F:lyase activity"/>
    <property type="evidence" value="ECO:0007669"/>
    <property type="project" value="UniProtKB-KW"/>
</dbReference>
<protein>
    <recommendedName>
        <fullName evidence="8">Abasic site processing protein</fullName>
        <ecNumber evidence="8">3.4.-.-</ecNumber>
    </recommendedName>
</protein>
<dbReference type="EMBL" id="LQXD01000123">
    <property type="protein sequence ID" value="OIJ13500.1"/>
    <property type="molecule type" value="Genomic_DNA"/>
</dbReference>
<proteinExistence type="inferred from homology"/>
<dbReference type="EMBL" id="CP063356">
    <property type="protein sequence ID" value="QOY35520.1"/>
    <property type="molecule type" value="Genomic_DNA"/>
</dbReference>
<dbReference type="GO" id="GO:0106300">
    <property type="term" value="P:protein-DNA covalent cross-linking repair"/>
    <property type="evidence" value="ECO:0007669"/>
    <property type="project" value="InterPro"/>
</dbReference>
<reference evidence="11 12" key="3">
    <citation type="journal article" date="2019" name="Int. J. Syst. Evol. Microbiol.">
        <title>Anaerobacillus isosaccharinicus sp. nov., an alkaliphilic bacterium which degrades isosaccharinic acid.</title>
        <authorList>
            <person name="Bassil N.M."/>
            <person name="Lloyd J.R."/>
        </authorList>
    </citation>
    <scope>NUCLEOTIDE SEQUENCE [LARGE SCALE GENOMIC DNA]</scope>
    <source>
        <strain evidence="11 12">NB2006</strain>
    </source>
</reference>
<dbReference type="Proteomes" id="UP000180175">
    <property type="component" value="Chromosome"/>
</dbReference>
<gene>
    <name evidence="11" type="ORF">AWH56_023020</name>
    <name evidence="10" type="ORF">AWH56_13305</name>
    <name evidence="9" type="ORF">AWH56_13705</name>
</gene>
<keyword evidence="3" id="KW-0227">DNA damage</keyword>
<keyword evidence="7" id="KW-0456">Lyase</keyword>
<dbReference type="PANTHER" id="PTHR13604">
    <property type="entry name" value="DC12-RELATED"/>
    <property type="match status" value="1"/>
</dbReference>
<evidence type="ECO:0000313" key="9">
    <source>
        <dbReference type="EMBL" id="OIJ13500.1"/>
    </source>
</evidence>
<dbReference type="RefSeq" id="WP_071317572.1">
    <property type="nucleotide sequence ID" value="NZ_CP063356.2"/>
</dbReference>
<sequence length="227" mass="26264">MCGRFALSAEEEAISERFNLTTPIAGYEKRYNIAPSQLVLAIINDGRKNRAGYLKWGLVPQWAKDVTIGHKLINARGETITEKPSFRQAFRQKRCLIVTNGFYEWKREGKNKIPMYITFKDKRLFAFAGLWETFQTHESEPLHTCTIITTTPNDLVREVHDRMPVILPKVNEHKWLDRTFEDVSFLQNMIKPFPADEMITYQVSSLVNSPRNEGALLIDKVEPTTLF</sequence>
<dbReference type="KEGG" id="aia:AWH56_023020"/>
<dbReference type="InterPro" id="IPR003738">
    <property type="entry name" value="SRAP"/>
</dbReference>
<evidence type="ECO:0000313" key="12">
    <source>
        <dbReference type="Proteomes" id="UP000180175"/>
    </source>
</evidence>
<evidence type="ECO:0000256" key="4">
    <source>
        <dbReference type="ARBA" id="ARBA00022801"/>
    </source>
</evidence>
<dbReference type="EMBL" id="LQXD01000121">
    <property type="protein sequence ID" value="OIJ13762.1"/>
    <property type="molecule type" value="Genomic_DNA"/>
</dbReference>
<keyword evidence="5" id="KW-0190">Covalent protein-DNA linkage</keyword>
<evidence type="ECO:0000256" key="7">
    <source>
        <dbReference type="ARBA" id="ARBA00023239"/>
    </source>
</evidence>
<organism evidence="10 12">
    <name type="scientific">Anaerobacillus isosaccharinicus</name>
    <dbReference type="NCBI Taxonomy" id="1532552"/>
    <lineage>
        <taxon>Bacteria</taxon>
        <taxon>Bacillati</taxon>
        <taxon>Bacillota</taxon>
        <taxon>Bacilli</taxon>
        <taxon>Bacillales</taxon>
        <taxon>Bacillaceae</taxon>
        <taxon>Anaerobacillus</taxon>
    </lineage>
</organism>
<dbReference type="PANTHER" id="PTHR13604:SF0">
    <property type="entry name" value="ABASIC SITE PROCESSING PROTEIN HMCES"/>
    <property type="match status" value="1"/>
</dbReference>
<evidence type="ECO:0000256" key="8">
    <source>
        <dbReference type="RuleBase" id="RU364100"/>
    </source>
</evidence>
<reference evidence="11" key="4">
    <citation type="submission" date="2020-10" db="EMBL/GenBank/DDBJ databases">
        <authorList>
            <person name="Bassil N.M."/>
            <person name="Lloyd J.R."/>
        </authorList>
    </citation>
    <scope>NUCLEOTIDE SEQUENCE</scope>
    <source>
        <strain evidence="11">NB2006</strain>
    </source>
</reference>
<evidence type="ECO:0000256" key="2">
    <source>
        <dbReference type="ARBA" id="ARBA00022670"/>
    </source>
</evidence>
<keyword evidence="6" id="KW-0238">DNA-binding</keyword>
<name>A0A1S2LMM1_9BACI</name>